<organism evidence="1">
    <name type="scientific">uncultured Anaerotruncus sp</name>
    <dbReference type="NCBI Taxonomy" id="905011"/>
    <lineage>
        <taxon>Bacteria</taxon>
        <taxon>Bacillati</taxon>
        <taxon>Bacillota</taxon>
        <taxon>Clostridia</taxon>
        <taxon>Eubacteriales</taxon>
        <taxon>Oscillospiraceae</taxon>
        <taxon>Anaerotruncus</taxon>
        <taxon>environmental samples</taxon>
    </lineage>
</organism>
<dbReference type="EMBL" id="FMHG01000001">
    <property type="protein sequence ID" value="SCJ66250.1"/>
    <property type="molecule type" value="Genomic_DNA"/>
</dbReference>
<gene>
    <name evidence="1" type="ORF">SAMEA3545359_01312</name>
</gene>
<protein>
    <recommendedName>
        <fullName evidence="2">Phage transcriptional regulator, RinA family</fullName>
    </recommendedName>
</protein>
<reference evidence="1" key="1">
    <citation type="submission" date="2015-09" db="EMBL/GenBank/DDBJ databases">
        <authorList>
            <consortium name="Pathogen Informatics"/>
        </authorList>
    </citation>
    <scope>NUCLEOTIDE SEQUENCE</scope>
    <source>
        <strain evidence="1">2789STDY5834896</strain>
    </source>
</reference>
<name>A0A1C6I9I7_9FIRM</name>
<accession>A0A1C6I9I7</accession>
<evidence type="ECO:0008006" key="2">
    <source>
        <dbReference type="Google" id="ProtNLM"/>
    </source>
</evidence>
<evidence type="ECO:0000313" key="1">
    <source>
        <dbReference type="EMBL" id="SCJ66250.1"/>
    </source>
</evidence>
<dbReference type="AlphaFoldDB" id="A0A1C6I9I7"/>
<proteinExistence type="predicted"/>
<sequence length="143" mass="16818">MTEYQPKRDNPYRLPHYIYMQVRYKLLAYDELRQQYEDILHSSPPPSDGMPRGVGAGDQTARRAERLEVISKDLEAIDQAAVRIRGDYSGRLDETVEPIRAYRSCAYFGEHYHTAGRTAPHRNTWQLYRARFAYYVAERLNMV</sequence>